<dbReference type="PANTHER" id="PTHR43310:SF1">
    <property type="entry name" value="SULFATE TRANSPORTER YBAR-RELATED"/>
    <property type="match status" value="1"/>
</dbReference>
<dbReference type="Gene3D" id="3.30.750.24">
    <property type="entry name" value="STAS domain"/>
    <property type="match status" value="1"/>
</dbReference>
<feature type="transmembrane region" description="Helical" evidence="1">
    <location>
        <begin position="322"/>
        <end position="342"/>
    </location>
</feature>
<dbReference type="OrthoDB" id="9771198at2"/>
<feature type="transmembrane region" description="Helical" evidence="1">
    <location>
        <begin position="379"/>
        <end position="406"/>
    </location>
</feature>
<accession>A0A2A3JP50</accession>
<dbReference type="SUPFAM" id="SSF52091">
    <property type="entry name" value="SpoIIaa-like"/>
    <property type="match status" value="1"/>
</dbReference>
<feature type="transmembrane region" description="Helical" evidence="1">
    <location>
        <begin position="106"/>
        <end position="128"/>
    </location>
</feature>
<evidence type="ECO:0000313" key="4">
    <source>
        <dbReference type="EMBL" id="PBD16976.1"/>
    </source>
</evidence>
<dbReference type="AlphaFoldDB" id="A0A2A3JP50"/>
<feature type="transmembrane region" description="Helical" evidence="1">
    <location>
        <begin position="51"/>
        <end position="68"/>
    </location>
</feature>
<feature type="transmembrane region" description="Helical" evidence="1">
    <location>
        <begin position="140"/>
        <end position="161"/>
    </location>
</feature>
<name>A0A2A3JP50_9RHOB</name>
<feature type="transmembrane region" description="Helical" evidence="1">
    <location>
        <begin position="75"/>
        <end position="94"/>
    </location>
</feature>
<dbReference type="InterPro" id="IPR018490">
    <property type="entry name" value="cNMP-bd_dom_sf"/>
</dbReference>
<dbReference type="Pfam" id="PF01740">
    <property type="entry name" value="STAS"/>
    <property type="match status" value="1"/>
</dbReference>
<dbReference type="Gene3D" id="2.60.120.10">
    <property type="entry name" value="Jelly Rolls"/>
    <property type="match status" value="1"/>
</dbReference>
<reference evidence="4" key="1">
    <citation type="submission" date="2017-09" db="EMBL/GenBank/DDBJ databases">
        <title>Yangia sp. SAOS 153D whole genome sequencing.</title>
        <authorList>
            <person name="Verma A."/>
            <person name="Krishnamurthi S."/>
        </authorList>
    </citation>
    <scope>NUCLEOTIDE SEQUENCE [LARGE SCALE GENOMIC DNA]</scope>
    <source>
        <strain evidence="4">SAOS 153D</strain>
    </source>
</reference>
<dbReference type="InterPro" id="IPR036513">
    <property type="entry name" value="STAS_dom_sf"/>
</dbReference>
<feature type="domain" description="Cyclic nucleotide-binding" evidence="2">
    <location>
        <begin position="579"/>
        <end position="665"/>
    </location>
</feature>
<dbReference type="InterPro" id="IPR014710">
    <property type="entry name" value="RmlC-like_jellyroll"/>
</dbReference>
<dbReference type="InterPro" id="IPR000595">
    <property type="entry name" value="cNMP-bd_dom"/>
</dbReference>
<dbReference type="PROSITE" id="PS51257">
    <property type="entry name" value="PROKAR_LIPOPROTEIN"/>
    <property type="match status" value="1"/>
</dbReference>
<dbReference type="PANTHER" id="PTHR43310">
    <property type="entry name" value="SULFATE TRANSPORTER YBAR-RELATED"/>
    <property type="match status" value="1"/>
</dbReference>
<keyword evidence="1" id="KW-0472">Membrane</keyword>
<feature type="transmembrane region" description="Helical" evidence="1">
    <location>
        <begin position="244"/>
        <end position="265"/>
    </location>
</feature>
<gene>
    <name evidence="4" type="ORF">CLG85_22655</name>
</gene>
<dbReference type="CDD" id="cd00038">
    <property type="entry name" value="CAP_ED"/>
    <property type="match status" value="1"/>
</dbReference>
<evidence type="ECO:0000259" key="3">
    <source>
        <dbReference type="PROSITE" id="PS50801"/>
    </source>
</evidence>
<protein>
    <recommendedName>
        <fullName evidence="5">Sulfate permease, SulP family</fullName>
    </recommendedName>
</protein>
<dbReference type="PROSITE" id="PS50801">
    <property type="entry name" value="STAS"/>
    <property type="match status" value="1"/>
</dbReference>
<dbReference type="InterPro" id="IPR052706">
    <property type="entry name" value="Membrane-Transporter-like"/>
</dbReference>
<dbReference type="EMBL" id="NTHN01000486">
    <property type="protein sequence ID" value="PBD16976.1"/>
    <property type="molecule type" value="Genomic_DNA"/>
</dbReference>
<dbReference type="SUPFAM" id="SSF51206">
    <property type="entry name" value="cAMP-binding domain-like"/>
    <property type="match status" value="1"/>
</dbReference>
<sequence length="703" mass="74837">MRRPELSMVALSHALRRLFAGALAGLLSCLYLSLFISLLFSAAAPAFQHDALAFGLVASLGGSLTILVPERIKGLLWQAQSITVMVLLTPATQIGEALQGSSQASAFATMAALLSLTALLSGLAMALFGRLRLGRLGVAVPYPVLGGFLAATGMLLVLRGLSPGDGLPAVLATAADWAPPLLCALGAFALAQKGHQTIGLLAFGALCVAISGILPGEPGPLAAPAPEMADHRLPLLAGVIDWGLVWQLAPSILLAAGLSVLSVLVNLTALNRQDADGLDPDPFLRWCLPENLWNAAFSSIVAFPSYALTQLAWQIAPARSRLAPLGMVLVVAGFLAVGPGRILDMPQVLFQFLMNYLGLGLIHAWLWSAPRRMPRPDAALLFAILGVTLTYDFLTGIAVGTVAAALRFSFAYARLPVRRARFDAALRRSSVERSEARQLRLAGSEQEAVVVQLTGFLFFGSAPALDSVLDEALGCGAARVILDFQAVRGVDVSAVTGVRQFLQRAAGRGIEVYLAGMNREVEADLSRSIGTTAIVVERLDDALRLVEEDILSAAPQDDEQDELRQTLAQIEAEFPDPVLSRRALAAGEVLFRIGEPPDALYVLEQGTLVAEINRSGVAAFRVAEFRPGAVVGEMGMVSGARRSASVRALEPCTLMELDARAMDRLKRDRPDLALAVTERIAATLARRLSQSTRLLHIYERPPQ</sequence>
<dbReference type="InterPro" id="IPR018488">
    <property type="entry name" value="cNMP-bd_CS"/>
</dbReference>
<dbReference type="CDD" id="cd07042">
    <property type="entry name" value="STAS_SulP_like_sulfate_transporter"/>
    <property type="match status" value="1"/>
</dbReference>
<feature type="transmembrane region" description="Helical" evidence="1">
    <location>
        <begin position="167"/>
        <end position="191"/>
    </location>
</feature>
<dbReference type="SMART" id="SM00100">
    <property type="entry name" value="cNMP"/>
    <property type="match status" value="1"/>
</dbReference>
<dbReference type="PROSITE" id="PS50042">
    <property type="entry name" value="CNMP_BINDING_3"/>
    <property type="match status" value="1"/>
</dbReference>
<comment type="caution">
    <text evidence="4">The sequence shown here is derived from an EMBL/GenBank/DDBJ whole genome shotgun (WGS) entry which is preliminary data.</text>
</comment>
<evidence type="ECO:0000259" key="2">
    <source>
        <dbReference type="PROSITE" id="PS50042"/>
    </source>
</evidence>
<dbReference type="InterPro" id="IPR002645">
    <property type="entry name" value="STAS_dom"/>
</dbReference>
<dbReference type="PROSITE" id="PS00889">
    <property type="entry name" value="CNMP_BINDING_2"/>
    <property type="match status" value="1"/>
</dbReference>
<proteinExistence type="predicted"/>
<organism evidence="4">
    <name type="scientific">Alloyangia mangrovi</name>
    <dbReference type="NCBI Taxonomy" id="1779329"/>
    <lineage>
        <taxon>Bacteria</taxon>
        <taxon>Pseudomonadati</taxon>
        <taxon>Pseudomonadota</taxon>
        <taxon>Alphaproteobacteria</taxon>
        <taxon>Rhodobacterales</taxon>
        <taxon>Roseobacteraceae</taxon>
        <taxon>Alloyangia</taxon>
    </lineage>
</organism>
<keyword evidence="1" id="KW-1133">Transmembrane helix</keyword>
<evidence type="ECO:0008006" key="5">
    <source>
        <dbReference type="Google" id="ProtNLM"/>
    </source>
</evidence>
<keyword evidence="1" id="KW-0812">Transmembrane</keyword>
<evidence type="ECO:0000256" key="1">
    <source>
        <dbReference type="SAM" id="Phobius"/>
    </source>
</evidence>
<feature type="domain" description="STAS" evidence="3">
    <location>
        <begin position="449"/>
        <end position="528"/>
    </location>
</feature>
<feature type="transmembrane region" description="Helical" evidence="1">
    <location>
        <begin position="348"/>
        <end position="367"/>
    </location>
</feature>
<feature type="transmembrane region" description="Helical" evidence="1">
    <location>
        <begin position="198"/>
        <end position="216"/>
    </location>
</feature>
<dbReference type="Pfam" id="PF00027">
    <property type="entry name" value="cNMP_binding"/>
    <property type="match status" value="1"/>
</dbReference>